<dbReference type="InterPro" id="IPR052155">
    <property type="entry name" value="Biofilm_reg_signaling"/>
</dbReference>
<dbReference type="InterPro" id="IPR043128">
    <property type="entry name" value="Rev_trsase/Diguanyl_cyclase"/>
</dbReference>
<feature type="domain" description="GGDEF" evidence="3">
    <location>
        <begin position="283"/>
        <end position="414"/>
    </location>
</feature>
<dbReference type="NCBIfam" id="TIGR00254">
    <property type="entry name" value="GGDEF"/>
    <property type="match status" value="1"/>
</dbReference>
<evidence type="ECO:0000313" key="4">
    <source>
        <dbReference type="EMBL" id="GFJ85486.1"/>
    </source>
</evidence>
<dbReference type="InterPro" id="IPR029787">
    <property type="entry name" value="Nucleotide_cyclase"/>
</dbReference>
<evidence type="ECO:0000256" key="1">
    <source>
        <dbReference type="SAM" id="Phobius"/>
    </source>
</evidence>
<evidence type="ECO:0000259" key="2">
    <source>
        <dbReference type="PROSITE" id="PS50883"/>
    </source>
</evidence>
<dbReference type="InterPro" id="IPR001633">
    <property type="entry name" value="EAL_dom"/>
</dbReference>
<dbReference type="SMART" id="SM00052">
    <property type="entry name" value="EAL"/>
    <property type="match status" value="1"/>
</dbReference>
<gene>
    <name evidence="4" type="ORF">Phou_096660</name>
</gene>
<feature type="domain" description="EAL" evidence="2">
    <location>
        <begin position="422"/>
        <end position="678"/>
    </location>
</feature>
<dbReference type="CDD" id="cd01948">
    <property type="entry name" value="EAL"/>
    <property type="match status" value="1"/>
</dbReference>
<dbReference type="EMBL" id="BLPF01000004">
    <property type="protein sequence ID" value="GFJ85486.1"/>
    <property type="molecule type" value="Genomic_DNA"/>
</dbReference>
<dbReference type="InterPro" id="IPR035919">
    <property type="entry name" value="EAL_sf"/>
</dbReference>
<dbReference type="PROSITE" id="PS50883">
    <property type="entry name" value="EAL"/>
    <property type="match status" value="1"/>
</dbReference>
<comment type="caution">
    <text evidence="4">The sequence shown here is derived from an EMBL/GenBank/DDBJ whole genome shotgun (WGS) entry which is preliminary data.</text>
</comment>
<reference evidence="4 5" key="2">
    <citation type="submission" date="2020-03" db="EMBL/GenBank/DDBJ databases">
        <authorList>
            <person name="Ichikawa N."/>
            <person name="Kimura A."/>
            <person name="Kitahashi Y."/>
            <person name="Uohara A."/>
        </authorList>
    </citation>
    <scope>NUCLEOTIDE SEQUENCE [LARGE SCALE GENOMIC DNA]</scope>
    <source>
        <strain evidence="4 5">NBRC 108639</strain>
    </source>
</reference>
<accession>A0A6V8KUF7</accession>
<dbReference type="AlphaFoldDB" id="A0A6V8KUF7"/>
<proteinExistence type="predicted"/>
<dbReference type="InterPro" id="IPR000160">
    <property type="entry name" value="GGDEF_dom"/>
</dbReference>
<feature type="transmembrane region" description="Helical" evidence="1">
    <location>
        <begin position="77"/>
        <end position="102"/>
    </location>
</feature>
<dbReference type="PANTHER" id="PTHR44757:SF2">
    <property type="entry name" value="BIOFILM ARCHITECTURE MAINTENANCE PROTEIN MBAA"/>
    <property type="match status" value="1"/>
</dbReference>
<keyword evidence="5" id="KW-1185">Reference proteome</keyword>
<dbReference type="Gene3D" id="3.30.70.270">
    <property type="match status" value="1"/>
</dbReference>
<dbReference type="PROSITE" id="PS50887">
    <property type="entry name" value="GGDEF"/>
    <property type="match status" value="1"/>
</dbReference>
<keyword evidence="1" id="KW-1133">Transmembrane helix</keyword>
<dbReference type="CDD" id="cd01949">
    <property type="entry name" value="GGDEF"/>
    <property type="match status" value="1"/>
</dbReference>
<dbReference type="SMART" id="SM00267">
    <property type="entry name" value="GGDEF"/>
    <property type="match status" value="1"/>
</dbReference>
<name>A0A6V8KUF7_9ACTN</name>
<feature type="transmembrane region" description="Helical" evidence="1">
    <location>
        <begin position="16"/>
        <end position="36"/>
    </location>
</feature>
<dbReference type="SUPFAM" id="SSF55073">
    <property type="entry name" value="Nucleotide cyclase"/>
    <property type="match status" value="1"/>
</dbReference>
<dbReference type="PANTHER" id="PTHR44757">
    <property type="entry name" value="DIGUANYLATE CYCLASE DGCP"/>
    <property type="match status" value="1"/>
</dbReference>
<sequence>MAGLTMAGRRWTKQRLLRLYALVMGVTGGFLLALSARDVVAEAVAHPPMWLMTVLAVVAGMLAFIERPTPGRPPLIVCPTICFTFAIQLCWGFGPAIAAQAVAVLLVRWKLHAPMVEAVKAWGQYTLAFAASGAVLWLGQPDPFERNGPTNIATDAIAVVLAVVAWIVVYAALEFVHSVLRGAPARSRSLTSAVGNQLLFKASLLLLSPVLAVAAHINVGFVPLVFAPLFAVQRMARLSAERDRAARMDPLTGLANRAGLRAGFNDLLAARGRVSPDGVPAPAVLSLLMLDLDRFKHVNDTLGHDVGDRLLVAVAERIAAVQPAESTVARLGGDEFAILLATHTPQEAERVACTVVHALARPVALDRLQIDVTASLGIASYSDGEDFPTLLRHADVAMYEAKQRGDAVATYAARADQNSPERLKLLTDFRDALTVPEPQQIAMHYQPQVSLATGEVEGVEALLRWHHPVHGLVPTRDLLSVAEHSSVMQQLTMRVIDDVTAQAAAWRGTGLTLRASLNVSVRDLYSDDLATHLAARLRERGVPPERVQVEITESALLADPSRVQATVNRIAALGVAISLDDFGTGYSSLQHLRRLPISEIKIDRSFVAGMADNRDDAAIVRSIVEMARTLGIRTVAEGVENEYTRQLLAEAGCTLIQGWIAAHPMPGAELVRWLSAADVVRRPARGGALPVRSQLQT</sequence>
<dbReference type="SUPFAM" id="SSF141868">
    <property type="entry name" value="EAL domain-like"/>
    <property type="match status" value="1"/>
</dbReference>
<keyword evidence="1" id="KW-0812">Transmembrane</keyword>
<keyword evidence="1" id="KW-0472">Membrane</keyword>
<evidence type="ECO:0000259" key="3">
    <source>
        <dbReference type="PROSITE" id="PS50887"/>
    </source>
</evidence>
<protein>
    <submittedName>
        <fullName evidence="4">GGDEF-domain containing protein</fullName>
    </submittedName>
</protein>
<organism evidence="4 5">
    <name type="scientific">Phytohabitans houttuyneae</name>
    <dbReference type="NCBI Taxonomy" id="1076126"/>
    <lineage>
        <taxon>Bacteria</taxon>
        <taxon>Bacillati</taxon>
        <taxon>Actinomycetota</taxon>
        <taxon>Actinomycetes</taxon>
        <taxon>Micromonosporales</taxon>
        <taxon>Micromonosporaceae</taxon>
    </lineage>
</organism>
<reference evidence="4 5" key="1">
    <citation type="submission" date="2020-03" db="EMBL/GenBank/DDBJ databases">
        <title>Whole genome shotgun sequence of Phytohabitans houttuyneae NBRC 108639.</title>
        <authorList>
            <person name="Komaki H."/>
            <person name="Tamura T."/>
        </authorList>
    </citation>
    <scope>NUCLEOTIDE SEQUENCE [LARGE SCALE GENOMIC DNA]</scope>
    <source>
        <strain evidence="4 5">NBRC 108639</strain>
    </source>
</reference>
<dbReference type="Proteomes" id="UP000482800">
    <property type="component" value="Unassembled WGS sequence"/>
</dbReference>
<evidence type="ECO:0000313" key="5">
    <source>
        <dbReference type="Proteomes" id="UP000482800"/>
    </source>
</evidence>
<feature type="transmembrane region" description="Helical" evidence="1">
    <location>
        <begin position="48"/>
        <end position="65"/>
    </location>
</feature>
<dbReference type="Pfam" id="PF00563">
    <property type="entry name" value="EAL"/>
    <property type="match status" value="1"/>
</dbReference>
<feature type="transmembrane region" description="Helical" evidence="1">
    <location>
        <begin position="152"/>
        <end position="173"/>
    </location>
</feature>
<feature type="transmembrane region" description="Helical" evidence="1">
    <location>
        <begin position="122"/>
        <end position="140"/>
    </location>
</feature>
<feature type="transmembrane region" description="Helical" evidence="1">
    <location>
        <begin position="206"/>
        <end position="232"/>
    </location>
</feature>
<dbReference type="Pfam" id="PF00990">
    <property type="entry name" value="GGDEF"/>
    <property type="match status" value="1"/>
</dbReference>
<dbReference type="Gene3D" id="3.20.20.450">
    <property type="entry name" value="EAL domain"/>
    <property type="match status" value="1"/>
</dbReference>